<evidence type="ECO:0000256" key="4">
    <source>
        <dbReference type="ARBA" id="ARBA00022723"/>
    </source>
</evidence>
<evidence type="ECO:0000256" key="3">
    <source>
        <dbReference type="ARBA" id="ARBA00022679"/>
    </source>
</evidence>
<keyword evidence="5" id="KW-0863">Zinc-finger</keyword>
<feature type="domain" description="N-acetyltransferase ESCO zinc-finger" evidence="11">
    <location>
        <begin position="76"/>
        <end position="114"/>
    </location>
</feature>
<evidence type="ECO:0000256" key="10">
    <source>
        <dbReference type="SAM" id="MobiDB-lite"/>
    </source>
</evidence>
<dbReference type="InterPro" id="IPR028005">
    <property type="entry name" value="AcTrfase_ESCO_Znf_dom"/>
</dbReference>
<reference evidence="13 14" key="1">
    <citation type="journal article" date="2024" name="Nat. Commun.">
        <title>Phylogenomics reveals the evolutionary origins of lichenization in chlorophyte algae.</title>
        <authorList>
            <person name="Puginier C."/>
            <person name="Libourel C."/>
            <person name="Otte J."/>
            <person name="Skaloud P."/>
            <person name="Haon M."/>
            <person name="Grisel S."/>
            <person name="Petersen M."/>
            <person name="Berrin J.G."/>
            <person name="Delaux P.M."/>
            <person name="Dal Grande F."/>
            <person name="Keller J."/>
        </authorList>
    </citation>
    <scope>NUCLEOTIDE SEQUENCE [LARGE SCALE GENOMIC DNA]</scope>
    <source>
        <strain evidence="13 14">SAG 2523</strain>
    </source>
</reference>
<comment type="caution">
    <text evidence="13">The sequence shown here is derived from an EMBL/GenBank/DDBJ whole genome shotgun (WGS) entry which is preliminary data.</text>
</comment>
<evidence type="ECO:0000259" key="11">
    <source>
        <dbReference type="Pfam" id="PF13878"/>
    </source>
</evidence>
<dbReference type="AlphaFoldDB" id="A0AAW1T4G6"/>
<evidence type="ECO:0000256" key="5">
    <source>
        <dbReference type="ARBA" id="ARBA00022771"/>
    </source>
</evidence>
<keyword evidence="6" id="KW-0862">Zinc</keyword>
<dbReference type="PANTHER" id="PTHR45884:SF2">
    <property type="entry name" value="N-ACETYLTRANSFERASE ECO"/>
    <property type="match status" value="1"/>
</dbReference>
<protein>
    <submittedName>
        <fullName evidence="13">Uncharacterized protein</fullName>
    </submittedName>
</protein>
<keyword evidence="7" id="KW-0539">Nucleus</keyword>
<dbReference type="InterPro" id="IPR028009">
    <property type="entry name" value="ESCO_Acetyltransf_dom"/>
</dbReference>
<proteinExistence type="inferred from homology"/>
<evidence type="ECO:0000256" key="9">
    <source>
        <dbReference type="ARBA" id="ARBA00023315"/>
    </source>
</evidence>
<dbReference type="Pfam" id="PF13880">
    <property type="entry name" value="Acetyltransf_13"/>
    <property type="match status" value="1"/>
</dbReference>
<dbReference type="GO" id="GO:0008270">
    <property type="term" value="F:zinc ion binding"/>
    <property type="evidence" value="ECO:0007669"/>
    <property type="project" value="UniProtKB-KW"/>
</dbReference>
<evidence type="ECO:0000256" key="2">
    <source>
        <dbReference type="ARBA" id="ARBA00005816"/>
    </source>
</evidence>
<name>A0AAW1T4G6_9CHLO</name>
<sequence length="353" mass="38494">MLDAADRAQAQPYIEHTYSSRRRRKRESSDSQAASSMSDQENQSLARHSESSPAREALRPVLASIESPRQPKPLTQMHLDFGQADFSVKTCSACHMQYAPGEPKDEKTHAAYHAALLTGIRFQGWQSERVAQHCGAGSRILLVLPTDPPAHWRKVREVTNFMEDQLGFGSSWLVSVPCKVLLFVGSNARVQGCLVTETITSATLATIKQGILNGSTDLPGAKSTERCSRRRCSDGCLLAACARQPSRDEAPGAASSCKAASRLEDTPHQTALIVKRSSRQVHAACGVRAIWVSRSYTRQGVATKLLDAARCNCVTGYIVPNHEIAFSNLSADGISLAYYYSQPRGTIRVYSAA</sequence>
<gene>
    <name evidence="13" type="ORF">WJX84_001662</name>
</gene>
<keyword evidence="9" id="KW-0012">Acyltransferase</keyword>
<dbReference type="EMBL" id="JALJOV010000330">
    <property type="protein sequence ID" value="KAK9864626.1"/>
    <property type="molecule type" value="Genomic_DNA"/>
</dbReference>
<dbReference type="GO" id="GO:0005634">
    <property type="term" value="C:nucleus"/>
    <property type="evidence" value="ECO:0007669"/>
    <property type="project" value="UniProtKB-SubCell"/>
</dbReference>
<evidence type="ECO:0000256" key="1">
    <source>
        <dbReference type="ARBA" id="ARBA00004123"/>
    </source>
</evidence>
<comment type="similarity">
    <text evidence="2">Belongs to the acetyltransferase family. ECO subfamily.</text>
</comment>
<accession>A0AAW1T4G6</accession>
<organism evidence="13 14">
    <name type="scientific">Apatococcus fuscideae</name>
    <dbReference type="NCBI Taxonomy" id="2026836"/>
    <lineage>
        <taxon>Eukaryota</taxon>
        <taxon>Viridiplantae</taxon>
        <taxon>Chlorophyta</taxon>
        <taxon>core chlorophytes</taxon>
        <taxon>Trebouxiophyceae</taxon>
        <taxon>Chlorellales</taxon>
        <taxon>Chlorellaceae</taxon>
        <taxon>Apatococcus</taxon>
    </lineage>
</organism>
<keyword evidence="3" id="KW-0808">Transferase</keyword>
<dbReference type="PANTHER" id="PTHR45884">
    <property type="entry name" value="N-ACETYLTRANSFERASE ECO"/>
    <property type="match status" value="1"/>
</dbReference>
<evidence type="ECO:0000256" key="6">
    <source>
        <dbReference type="ARBA" id="ARBA00022833"/>
    </source>
</evidence>
<dbReference type="GO" id="GO:0000785">
    <property type="term" value="C:chromatin"/>
    <property type="evidence" value="ECO:0007669"/>
    <property type="project" value="TreeGrafter"/>
</dbReference>
<keyword evidence="4" id="KW-0479">Metal-binding</keyword>
<evidence type="ECO:0000256" key="8">
    <source>
        <dbReference type="ARBA" id="ARBA00023306"/>
    </source>
</evidence>
<dbReference type="Proteomes" id="UP001485043">
    <property type="component" value="Unassembled WGS sequence"/>
</dbReference>
<keyword evidence="14" id="KW-1185">Reference proteome</keyword>
<evidence type="ECO:0000256" key="7">
    <source>
        <dbReference type="ARBA" id="ARBA00023242"/>
    </source>
</evidence>
<feature type="region of interest" description="Disordered" evidence="10">
    <location>
        <begin position="1"/>
        <end position="56"/>
    </location>
</feature>
<keyword evidence="8" id="KW-0131">Cell cycle</keyword>
<evidence type="ECO:0000313" key="13">
    <source>
        <dbReference type="EMBL" id="KAK9864626.1"/>
    </source>
</evidence>
<evidence type="ECO:0000259" key="12">
    <source>
        <dbReference type="Pfam" id="PF13880"/>
    </source>
</evidence>
<evidence type="ECO:0000313" key="14">
    <source>
        <dbReference type="Proteomes" id="UP001485043"/>
    </source>
</evidence>
<feature type="compositionally biased region" description="Low complexity" evidence="10">
    <location>
        <begin position="30"/>
        <end position="41"/>
    </location>
</feature>
<dbReference type="GO" id="GO:0061733">
    <property type="term" value="F:protein-lysine-acetyltransferase activity"/>
    <property type="evidence" value="ECO:0007669"/>
    <property type="project" value="TreeGrafter"/>
</dbReference>
<dbReference type="GO" id="GO:0007064">
    <property type="term" value="P:mitotic sister chromatid cohesion"/>
    <property type="evidence" value="ECO:0007669"/>
    <property type="project" value="TreeGrafter"/>
</dbReference>
<feature type="domain" description="N-acetyltransferase ESCO acetyl-transferase" evidence="12">
    <location>
        <begin position="282"/>
        <end position="349"/>
    </location>
</feature>
<dbReference type="Pfam" id="PF13878">
    <property type="entry name" value="zf-C2H2_3"/>
    <property type="match status" value="1"/>
</dbReference>
<comment type="subcellular location">
    <subcellularLocation>
        <location evidence="1">Nucleus</location>
    </subcellularLocation>
</comment>